<reference evidence="2" key="1">
    <citation type="submission" date="2019-09" db="EMBL/GenBank/DDBJ databases">
        <authorList>
            <person name="Cremers G."/>
        </authorList>
    </citation>
    <scope>NUCLEOTIDE SEQUENCE [LARGE SCALE GENOMIC DNA]</scope>
    <source>
        <strain evidence="2">3B</strain>
    </source>
</reference>
<dbReference type="RefSeq" id="WP_142525275.1">
    <property type="nucleotide sequence ID" value="NZ_CABFUZ020000128.1"/>
</dbReference>
<keyword evidence="1" id="KW-0472">Membrane</keyword>
<sequence>MEECKTREEARQRAIGRMELRIGLIFVALFWPLNWFLPGRPTAWLFFPLWLGYILTIEGLLCRRTGSSLLGRKQGWFVSLFPVSAAIWWLFELLNLRGQNWAYVGEEDFPPWLFVICSSLSFSTVLPAVLVTAEWLGSFPWLSRFCPKGRRLAVDKWLGLLFFAGFGMLVLFLLFPKIFFPFLWTSLVFLTDPINARRGRPSLFQAIGKGDWRPLVGFGLAGLFCGFFWELWNSRSNPYWVYRIPFFDFWHLFAMPLPGYLGYPPFAWELYGLTHLVWPSPPLRVR</sequence>
<comment type="caution">
    <text evidence="2">The sequence shown here is derived from an EMBL/GenBank/DDBJ whole genome shotgun (WGS) entry which is preliminary data.</text>
</comment>
<keyword evidence="1" id="KW-0812">Transmembrane</keyword>
<feature type="transmembrane region" description="Helical" evidence="1">
    <location>
        <begin position="244"/>
        <end position="263"/>
    </location>
</feature>
<accession>A0A5E6MEK9</accession>
<feature type="transmembrane region" description="Helical" evidence="1">
    <location>
        <begin position="43"/>
        <end position="62"/>
    </location>
</feature>
<feature type="transmembrane region" description="Helical" evidence="1">
    <location>
        <begin position="157"/>
        <end position="180"/>
    </location>
</feature>
<evidence type="ECO:0000313" key="2">
    <source>
        <dbReference type="EMBL" id="VVM06796.1"/>
    </source>
</evidence>
<dbReference type="AlphaFoldDB" id="A0A5E6MEK9"/>
<dbReference type="EMBL" id="CABFUZ020000128">
    <property type="protein sequence ID" value="VVM06796.1"/>
    <property type="molecule type" value="Genomic_DNA"/>
</dbReference>
<feature type="transmembrane region" description="Helical" evidence="1">
    <location>
        <begin position="74"/>
        <end position="91"/>
    </location>
</feature>
<keyword evidence="3" id="KW-1185">Reference proteome</keyword>
<gene>
    <name evidence="2" type="ORF">MAMC_01253</name>
</gene>
<proteinExistence type="predicted"/>
<evidence type="ECO:0000313" key="3">
    <source>
        <dbReference type="Proteomes" id="UP000381693"/>
    </source>
</evidence>
<evidence type="ECO:0000256" key="1">
    <source>
        <dbReference type="SAM" id="Phobius"/>
    </source>
</evidence>
<protein>
    <submittedName>
        <fullName evidence="2">Uncharacterized protein</fullName>
    </submittedName>
</protein>
<dbReference type="Proteomes" id="UP000381693">
    <property type="component" value="Unassembled WGS sequence"/>
</dbReference>
<feature type="transmembrane region" description="Helical" evidence="1">
    <location>
        <begin position="20"/>
        <end position="37"/>
    </location>
</feature>
<name>A0A5E6MEK9_9BACT</name>
<organism evidence="2 3">
    <name type="scientific">Methylacidimicrobium cyclopophantes</name>
    <dbReference type="NCBI Taxonomy" id="1041766"/>
    <lineage>
        <taxon>Bacteria</taxon>
        <taxon>Pseudomonadati</taxon>
        <taxon>Verrucomicrobiota</taxon>
        <taxon>Methylacidimicrobium</taxon>
    </lineage>
</organism>
<dbReference type="OrthoDB" id="9769532at2"/>
<feature type="transmembrane region" description="Helical" evidence="1">
    <location>
        <begin position="212"/>
        <end position="232"/>
    </location>
</feature>
<feature type="transmembrane region" description="Helical" evidence="1">
    <location>
        <begin position="111"/>
        <end position="136"/>
    </location>
</feature>
<keyword evidence="1" id="KW-1133">Transmembrane helix</keyword>